<dbReference type="InterPro" id="IPR011576">
    <property type="entry name" value="Pyridox_Oxase_N"/>
</dbReference>
<dbReference type="InterPro" id="IPR019740">
    <property type="entry name" value="Pyridox_Oxase_CS"/>
</dbReference>
<dbReference type="Proteomes" id="UP000605427">
    <property type="component" value="Unassembled WGS sequence"/>
</dbReference>
<evidence type="ECO:0000256" key="4">
    <source>
        <dbReference type="ARBA" id="ARBA00022643"/>
    </source>
</evidence>
<dbReference type="Gene3D" id="2.30.110.10">
    <property type="entry name" value="Electron Transport, Fmn-binding Protein, Chain A"/>
    <property type="match status" value="1"/>
</dbReference>
<organism evidence="8 9">
    <name type="scientific">Saccharibacillus endophyticus</name>
    <dbReference type="NCBI Taxonomy" id="2060666"/>
    <lineage>
        <taxon>Bacteria</taxon>
        <taxon>Bacillati</taxon>
        <taxon>Bacillota</taxon>
        <taxon>Bacilli</taxon>
        <taxon>Bacillales</taxon>
        <taxon>Paenibacillaceae</taxon>
        <taxon>Saccharibacillus</taxon>
    </lineage>
</organism>
<dbReference type="EMBL" id="BMDD01000001">
    <property type="protein sequence ID" value="GGH70306.1"/>
    <property type="molecule type" value="Genomic_DNA"/>
</dbReference>
<name>A0ABQ1ZMA6_9BACL</name>
<dbReference type="NCBIfam" id="NF004231">
    <property type="entry name" value="PRK05679.1"/>
    <property type="match status" value="1"/>
</dbReference>
<keyword evidence="4" id="KW-0288">FMN</keyword>
<protein>
    <submittedName>
        <fullName evidence="8">Pyridoxamine 5'-phosphate oxidase</fullName>
    </submittedName>
</protein>
<dbReference type="Pfam" id="PF01243">
    <property type="entry name" value="PNPOx_N"/>
    <property type="match status" value="1"/>
</dbReference>
<feature type="domain" description="Pyridoxine 5'-phosphate oxidase dimerisation C-terminal" evidence="7">
    <location>
        <begin position="182"/>
        <end position="223"/>
    </location>
</feature>
<evidence type="ECO:0000259" key="6">
    <source>
        <dbReference type="Pfam" id="PF01243"/>
    </source>
</evidence>
<dbReference type="PANTHER" id="PTHR10851:SF0">
    <property type="entry name" value="PYRIDOXINE-5'-PHOSPHATE OXIDASE"/>
    <property type="match status" value="1"/>
</dbReference>
<keyword evidence="9" id="KW-1185">Reference proteome</keyword>
<evidence type="ECO:0000256" key="5">
    <source>
        <dbReference type="ARBA" id="ARBA00023002"/>
    </source>
</evidence>
<evidence type="ECO:0000256" key="1">
    <source>
        <dbReference type="ARBA" id="ARBA00001917"/>
    </source>
</evidence>
<evidence type="ECO:0000256" key="3">
    <source>
        <dbReference type="ARBA" id="ARBA00022630"/>
    </source>
</evidence>
<keyword evidence="3" id="KW-0285">Flavoprotein</keyword>
<sequence>MSDTKKDNRNPLFRGLKSLTGSFDTFDTEHLPEKPGELFLEWFEDALRQQVTEPHAVTLSTVDGEGRPDARTLILKDVHDETFYFASSMESRKGMQLQERPHAALTFYWPAVGRQIRLRGTAVETGEKEGADDFRRRPDEARAVAMIGRQSRPLDSREELKANLAEQRGFLKNHPEAAAPLWRLYALQIDEAEFWQADPGRKHTRVQYRLNKHDDWERGLLWP</sequence>
<comment type="similarity">
    <text evidence="2">Belongs to the pyridoxamine 5'-phosphate oxidase family.</text>
</comment>
<comment type="cofactor">
    <cofactor evidence="1">
        <name>FMN</name>
        <dbReference type="ChEBI" id="CHEBI:58210"/>
    </cofactor>
</comment>
<evidence type="ECO:0000313" key="9">
    <source>
        <dbReference type="Proteomes" id="UP000605427"/>
    </source>
</evidence>
<keyword evidence="5" id="KW-0560">Oxidoreductase</keyword>
<dbReference type="PROSITE" id="PS01064">
    <property type="entry name" value="PYRIDOX_OXIDASE"/>
    <property type="match status" value="1"/>
</dbReference>
<dbReference type="PANTHER" id="PTHR10851">
    <property type="entry name" value="PYRIDOXINE-5-PHOSPHATE OXIDASE"/>
    <property type="match status" value="1"/>
</dbReference>
<dbReference type="SUPFAM" id="SSF50475">
    <property type="entry name" value="FMN-binding split barrel"/>
    <property type="match status" value="1"/>
</dbReference>
<accession>A0ABQ1ZMA6</accession>
<feature type="domain" description="Pyridoxamine 5'-phosphate oxidase N-terminal" evidence="6">
    <location>
        <begin position="43"/>
        <end position="166"/>
    </location>
</feature>
<evidence type="ECO:0000256" key="2">
    <source>
        <dbReference type="ARBA" id="ARBA00007301"/>
    </source>
</evidence>
<evidence type="ECO:0000313" key="8">
    <source>
        <dbReference type="EMBL" id="GGH70306.1"/>
    </source>
</evidence>
<gene>
    <name evidence="8" type="primary">pdxH</name>
    <name evidence="8" type="ORF">GCM10007362_06290</name>
</gene>
<dbReference type="RefSeq" id="WP_172238934.1">
    <property type="nucleotide sequence ID" value="NZ_BMDD01000001.1"/>
</dbReference>
<dbReference type="InterPro" id="IPR000659">
    <property type="entry name" value="Pyridox_Oxase"/>
</dbReference>
<dbReference type="Pfam" id="PF10590">
    <property type="entry name" value="PNP_phzG_C"/>
    <property type="match status" value="1"/>
</dbReference>
<dbReference type="InterPro" id="IPR019576">
    <property type="entry name" value="Pyridoxamine_oxidase_dimer_C"/>
</dbReference>
<evidence type="ECO:0000259" key="7">
    <source>
        <dbReference type="Pfam" id="PF10590"/>
    </source>
</evidence>
<comment type="caution">
    <text evidence="8">The sequence shown here is derived from an EMBL/GenBank/DDBJ whole genome shotgun (WGS) entry which is preliminary data.</text>
</comment>
<dbReference type="PIRSF" id="PIRSF000190">
    <property type="entry name" value="Pyd_amn-ph_oxd"/>
    <property type="match status" value="1"/>
</dbReference>
<proteinExistence type="inferred from homology"/>
<reference evidence="9" key="1">
    <citation type="journal article" date="2019" name="Int. J. Syst. Evol. Microbiol.">
        <title>The Global Catalogue of Microorganisms (GCM) 10K type strain sequencing project: providing services to taxonomists for standard genome sequencing and annotation.</title>
        <authorList>
            <consortium name="The Broad Institute Genomics Platform"/>
            <consortium name="The Broad Institute Genome Sequencing Center for Infectious Disease"/>
            <person name="Wu L."/>
            <person name="Ma J."/>
        </authorList>
    </citation>
    <scope>NUCLEOTIDE SEQUENCE [LARGE SCALE GENOMIC DNA]</scope>
    <source>
        <strain evidence="9">CCM 8702</strain>
    </source>
</reference>
<dbReference type="InterPro" id="IPR012349">
    <property type="entry name" value="Split_barrel_FMN-bd"/>
</dbReference>